<accession>A0ABN2W901</accession>
<reference evidence="3 4" key="1">
    <citation type="journal article" date="2019" name="Int. J. Syst. Evol. Microbiol.">
        <title>The Global Catalogue of Microorganisms (GCM) 10K type strain sequencing project: providing services to taxonomists for standard genome sequencing and annotation.</title>
        <authorList>
            <consortium name="The Broad Institute Genomics Platform"/>
            <consortium name="The Broad Institute Genome Sequencing Center for Infectious Disease"/>
            <person name="Wu L."/>
            <person name="Ma J."/>
        </authorList>
    </citation>
    <scope>NUCLEOTIDE SEQUENCE [LARGE SCALE GENOMIC DNA]</scope>
    <source>
        <strain evidence="3 4">JCM 15478</strain>
    </source>
</reference>
<feature type="region of interest" description="Disordered" evidence="1">
    <location>
        <begin position="188"/>
        <end position="226"/>
    </location>
</feature>
<evidence type="ECO:0000313" key="4">
    <source>
        <dbReference type="Proteomes" id="UP001500016"/>
    </source>
</evidence>
<name>A0ABN2W901_9ACTN</name>
<dbReference type="Proteomes" id="UP001500016">
    <property type="component" value="Unassembled WGS sequence"/>
</dbReference>
<organism evidence="3 4">
    <name type="scientific">Streptomyces albiaxialis</name>
    <dbReference type="NCBI Taxonomy" id="329523"/>
    <lineage>
        <taxon>Bacteria</taxon>
        <taxon>Bacillati</taxon>
        <taxon>Actinomycetota</taxon>
        <taxon>Actinomycetes</taxon>
        <taxon>Kitasatosporales</taxon>
        <taxon>Streptomycetaceae</taxon>
        <taxon>Streptomyces</taxon>
    </lineage>
</organism>
<feature type="domain" description="DUF6879" evidence="2">
    <location>
        <begin position="9"/>
        <end position="172"/>
    </location>
</feature>
<evidence type="ECO:0000313" key="3">
    <source>
        <dbReference type="EMBL" id="GAA2086414.1"/>
    </source>
</evidence>
<gene>
    <name evidence="3" type="ORF">GCM10009801_48840</name>
</gene>
<evidence type="ECO:0000259" key="2">
    <source>
        <dbReference type="Pfam" id="PF21806"/>
    </source>
</evidence>
<evidence type="ECO:0000256" key="1">
    <source>
        <dbReference type="SAM" id="MobiDB-lite"/>
    </source>
</evidence>
<dbReference type="RefSeq" id="WP_344531416.1">
    <property type="nucleotide sequence ID" value="NZ_BAAAPE010000013.1"/>
</dbReference>
<dbReference type="Pfam" id="PF21806">
    <property type="entry name" value="DUF6879"/>
    <property type="match status" value="1"/>
</dbReference>
<comment type="caution">
    <text evidence="3">The sequence shown here is derived from an EMBL/GenBank/DDBJ whole genome shotgun (WGS) entry which is preliminary data.</text>
</comment>
<dbReference type="InterPro" id="IPR049244">
    <property type="entry name" value="DUF6879"/>
</dbReference>
<keyword evidence="4" id="KW-1185">Reference proteome</keyword>
<proteinExistence type="predicted"/>
<protein>
    <recommendedName>
        <fullName evidence="2">DUF6879 domain-containing protein</fullName>
    </recommendedName>
</protein>
<dbReference type="EMBL" id="BAAAPE010000013">
    <property type="protein sequence ID" value="GAA2086414.1"/>
    <property type="molecule type" value="Genomic_DNA"/>
</dbReference>
<sequence length="226" mass="25574">MELITGVERNRLIEACAHDAFHLELRDDYSVPDEDGPFESWLPDEPVDYAFMQPWTRMVKRLTGEGKAVRRVRVVSHPHTPYIRWEHRTTPRNLEAGEGIRWLPRHTVPGDLVFPFDGKDWWLIDDRLLAVGHTDARRVTGHEVIDDPECIAEAVALRDALWSLAIPHGEYRPGRPYCGPTVAEPTTRAAVPGREGGPHICPDVTSENRPAGAHPVHKSPEISRDQ</sequence>